<proteinExistence type="predicted"/>
<feature type="transmembrane region" description="Helical" evidence="1">
    <location>
        <begin position="67"/>
        <end position="84"/>
    </location>
</feature>
<name>A0A643ESV5_9HYPH</name>
<keyword evidence="1" id="KW-1133">Transmembrane helix</keyword>
<dbReference type="AlphaFoldDB" id="A0A643ESV5"/>
<feature type="transmembrane region" description="Helical" evidence="1">
    <location>
        <begin position="127"/>
        <end position="150"/>
    </location>
</feature>
<dbReference type="EMBL" id="VZPE01000019">
    <property type="protein sequence ID" value="KAB0565052.1"/>
    <property type="molecule type" value="Genomic_DNA"/>
</dbReference>
<dbReference type="RefSeq" id="WP_128095110.1">
    <property type="nucleotide sequence ID" value="NZ_JBHEEN010000022.1"/>
</dbReference>
<accession>A0A643ESV5</accession>
<keyword evidence="1" id="KW-0812">Transmembrane</keyword>
<protein>
    <submittedName>
        <fullName evidence="2">Uncharacterized protein</fullName>
    </submittedName>
</protein>
<keyword evidence="1" id="KW-0472">Membrane</keyword>
<feature type="transmembrane region" description="Helical" evidence="1">
    <location>
        <begin position="29"/>
        <end position="47"/>
    </location>
</feature>
<reference evidence="2" key="1">
    <citation type="submission" date="2019-09" db="EMBL/GenBank/DDBJ databases">
        <title>Draft genome sequences of 48 bacterial type strains from the CCUG.</title>
        <authorList>
            <person name="Tunovic T."/>
            <person name="Pineiro-Iglesias B."/>
            <person name="Unosson C."/>
            <person name="Inganas E."/>
            <person name="Ohlen M."/>
            <person name="Cardew S."/>
            <person name="Jensie-Markopoulos S."/>
            <person name="Salva-Serra F."/>
            <person name="Jaen-Luchoro D."/>
            <person name="Karlsson R."/>
            <person name="Svensson-Stadler L."/>
            <person name="Chun J."/>
            <person name="Moore E."/>
        </authorList>
    </citation>
    <scope>NUCLEOTIDE SEQUENCE</scope>
    <source>
        <strain evidence="2">CCUG 50899</strain>
    </source>
</reference>
<sequence length="165" mass="18545">MNKTYDNDAAFQRTLLSWHQSRRQMSRRAVDGFAMAIALSVWLGSAAAIEITVRQAEGFDLRVIDQMLTYFLWTSSAFLTLPFTQYRKRGREINVWISETVTGAAGLIIGLCCGLALPVLFRETDPSAIKILLTAPILWIGFEAFAFVMCSVRHLSENFYGPLAE</sequence>
<evidence type="ECO:0000256" key="1">
    <source>
        <dbReference type="SAM" id="Phobius"/>
    </source>
</evidence>
<evidence type="ECO:0000313" key="2">
    <source>
        <dbReference type="EMBL" id="KAB0565052.1"/>
    </source>
</evidence>
<comment type="caution">
    <text evidence="2">The sequence shown here is derived from an EMBL/GenBank/DDBJ whole genome shotgun (WGS) entry which is preliminary data.</text>
</comment>
<organism evidence="2">
    <name type="scientific">Brucella pituitosa</name>
    <dbReference type="NCBI Taxonomy" id="571256"/>
    <lineage>
        <taxon>Bacteria</taxon>
        <taxon>Pseudomonadati</taxon>
        <taxon>Pseudomonadota</taxon>
        <taxon>Alphaproteobacteria</taxon>
        <taxon>Hyphomicrobiales</taxon>
        <taxon>Brucellaceae</taxon>
        <taxon>Brucella/Ochrobactrum group</taxon>
        <taxon>Brucella</taxon>
    </lineage>
</organism>
<gene>
    <name evidence="2" type="ORF">F7Q93_23820</name>
</gene>
<feature type="transmembrane region" description="Helical" evidence="1">
    <location>
        <begin position="96"/>
        <end position="121"/>
    </location>
</feature>